<sequence>MELDKFWKAFLMICAFTFGWFLCNIEKETNINVLHHGQTILNAGIRIFKGGTSEETKQNLNTSISKLRLSTSVPNTEKGVGTSFKGNRNGSFSTEKPVAQKIKAAIRNSTQNSLITKAITTPAPQILRLYARNAQQWTKDDHTCKALPKFMQAVLRTSAGSLPIFIHNPKDDIHVSNSIHKHGSWEGGYIELVLTFLRQDLDLQFLDLGANLGVYSMAVAKFGRKVVSVDALSINIQRMCATVQTNRFDNVQLVYNALSDVREVVSLGVDKGNIGGTFVAKDKNPNKVRGSRVSGSYGDVQTATLDDLLELPGFDLKKVIIKMDVEGYENRVFRGGQKFFKNVDVRAVLMEWMWLKTGPAGQEIIDFLSRHGFTPTRPVLARQPLPLNQRLSWPNDVLWRR</sequence>
<dbReference type="InterPro" id="IPR006342">
    <property type="entry name" value="FkbM_mtfrase"/>
</dbReference>
<dbReference type="KEGG" id="crg:117692426"/>
<dbReference type="EnsemblMetazoa" id="G22474.1">
    <property type="protein sequence ID" value="G22474.1:cds"/>
    <property type="gene ID" value="G22474"/>
</dbReference>
<name>A0A8W8K8W2_MAGGI</name>
<dbReference type="EnsemblMetazoa" id="G22474.2">
    <property type="protein sequence ID" value="G22474.2:cds"/>
    <property type="gene ID" value="G22474"/>
</dbReference>
<feature type="domain" description="Methyltransferase FkbM" evidence="1">
    <location>
        <begin position="207"/>
        <end position="373"/>
    </location>
</feature>
<keyword evidence="3" id="KW-1185">Reference proteome</keyword>
<dbReference type="PANTHER" id="PTHR34203:SF15">
    <property type="entry name" value="SLL1173 PROTEIN"/>
    <property type="match status" value="1"/>
</dbReference>
<dbReference type="EnsemblMetazoa" id="G22474.4">
    <property type="protein sequence ID" value="G22474.4:cds"/>
    <property type="gene ID" value="G22474"/>
</dbReference>
<dbReference type="Proteomes" id="UP000005408">
    <property type="component" value="Unassembled WGS sequence"/>
</dbReference>
<evidence type="ECO:0000313" key="3">
    <source>
        <dbReference type="Proteomes" id="UP000005408"/>
    </source>
</evidence>
<proteinExistence type="predicted"/>
<protein>
    <recommendedName>
        <fullName evidence="1">Methyltransferase FkbM domain-containing protein</fullName>
    </recommendedName>
</protein>
<evidence type="ECO:0000313" key="2">
    <source>
        <dbReference type="EnsemblMetazoa" id="G22474.1:cds"/>
    </source>
</evidence>
<dbReference type="RefSeq" id="XP_034336084.2">
    <property type="nucleotide sequence ID" value="XM_034480193.2"/>
</dbReference>
<organism evidence="2 3">
    <name type="scientific">Magallana gigas</name>
    <name type="common">Pacific oyster</name>
    <name type="synonym">Crassostrea gigas</name>
    <dbReference type="NCBI Taxonomy" id="29159"/>
    <lineage>
        <taxon>Eukaryota</taxon>
        <taxon>Metazoa</taxon>
        <taxon>Spiralia</taxon>
        <taxon>Lophotrochozoa</taxon>
        <taxon>Mollusca</taxon>
        <taxon>Bivalvia</taxon>
        <taxon>Autobranchia</taxon>
        <taxon>Pteriomorphia</taxon>
        <taxon>Ostreida</taxon>
        <taxon>Ostreoidea</taxon>
        <taxon>Ostreidae</taxon>
        <taxon>Magallana</taxon>
    </lineage>
</organism>
<dbReference type="InterPro" id="IPR052514">
    <property type="entry name" value="SAM-dependent_MTase"/>
</dbReference>
<dbReference type="Gene3D" id="3.40.50.150">
    <property type="entry name" value="Vaccinia Virus protein VP39"/>
    <property type="match status" value="1"/>
</dbReference>
<accession>A0A8W8K8W2</accession>
<dbReference type="AlphaFoldDB" id="A0A8W8K8W2"/>
<dbReference type="PANTHER" id="PTHR34203">
    <property type="entry name" value="METHYLTRANSFERASE, FKBM FAMILY PROTEIN"/>
    <property type="match status" value="1"/>
</dbReference>
<reference evidence="2" key="1">
    <citation type="submission" date="2022-08" db="UniProtKB">
        <authorList>
            <consortium name="EnsemblMetazoa"/>
        </authorList>
    </citation>
    <scope>IDENTIFICATION</scope>
    <source>
        <strain evidence="2">05x7-T-G4-1.051#20</strain>
    </source>
</reference>
<dbReference type="CDD" id="cd02440">
    <property type="entry name" value="AdoMet_MTases"/>
    <property type="match status" value="1"/>
</dbReference>
<dbReference type="GeneID" id="117692426"/>
<dbReference type="NCBIfam" id="TIGR01444">
    <property type="entry name" value="fkbM_fam"/>
    <property type="match status" value="1"/>
</dbReference>
<dbReference type="EnsemblMetazoa" id="G22474.3">
    <property type="protein sequence ID" value="G22474.3:cds"/>
    <property type="gene ID" value="G22474"/>
</dbReference>
<evidence type="ECO:0000259" key="1">
    <source>
        <dbReference type="Pfam" id="PF05050"/>
    </source>
</evidence>
<dbReference type="SUPFAM" id="SSF53335">
    <property type="entry name" value="S-adenosyl-L-methionine-dependent methyltransferases"/>
    <property type="match status" value="1"/>
</dbReference>
<dbReference type="Pfam" id="PF05050">
    <property type="entry name" value="Methyltransf_21"/>
    <property type="match status" value="1"/>
</dbReference>
<dbReference type="InterPro" id="IPR029063">
    <property type="entry name" value="SAM-dependent_MTases_sf"/>
</dbReference>